<keyword evidence="3" id="KW-1185">Reference proteome</keyword>
<comment type="caution">
    <text evidence="2">The sequence shown here is derived from an EMBL/GenBank/DDBJ whole genome shotgun (WGS) entry which is preliminary data.</text>
</comment>
<protein>
    <submittedName>
        <fullName evidence="2">Uncharacterized protein</fullName>
    </submittedName>
</protein>
<evidence type="ECO:0000256" key="1">
    <source>
        <dbReference type="SAM" id="MobiDB-lite"/>
    </source>
</evidence>
<dbReference type="AlphaFoldDB" id="A0A7J5Z6N4"/>
<accession>A0A7J5Z6N4</accession>
<feature type="region of interest" description="Disordered" evidence="1">
    <location>
        <begin position="80"/>
        <end position="99"/>
    </location>
</feature>
<dbReference type="EMBL" id="JAAKFY010000005">
    <property type="protein sequence ID" value="KAF3857395.1"/>
    <property type="molecule type" value="Genomic_DNA"/>
</dbReference>
<proteinExistence type="predicted"/>
<evidence type="ECO:0000313" key="2">
    <source>
        <dbReference type="EMBL" id="KAF3857395.1"/>
    </source>
</evidence>
<organism evidence="2 3">
    <name type="scientific">Dissostichus mawsoni</name>
    <name type="common">Antarctic cod</name>
    <dbReference type="NCBI Taxonomy" id="36200"/>
    <lineage>
        <taxon>Eukaryota</taxon>
        <taxon>Metazoa</taxon>
        <taxon>Chordata</taxon>
        <taxon>Craniata</taxon>
        <taxon>Vertebrata</taxon>
        <taxon>Euteleostomi</taxon>
        <taxon>Actinopterygii</taxon>
        <taxon>Neopterygii</taxon>
        <taxon>Teleostei</taxon>
        <taxon>Neoteleostei</taxon>
        <taxon>Acanthomorphata</taxon>
        <taxon>Eupercaria</taxon>
        <taxon>Perciformes</taxon>
        <taxon>Notothenioidei</taxon>
        <taxon>Nototheniidae</taxon>
        <taxon>Dissostichus</taxon>
    </lineage>
</organism>
<gene>
    <name evidence="2" type="ORF">F7725_009254</name>
</gene>
<sequence length="158" mass="17332">MDFCCSLLNGGVHLHVSVKHYKAICAPHPKSFRSTSPLQFILYKPPEGAGERKGPGARAGSWPFVSKQMEMGRGEEKWRIRGRGGGEENGRRTEKGREGRKSQSVLIKCCIEDDVPPQCVSSADGPPLIQTHARTICTRPVRSSTCLAKYAVALMDHA</sequence>
<reference evidence="2 3" key="1">
    <citation type="submission" date="2020-03" db="EMBL/GenBank/DDBJ databases">
        <title>Dissostichus mawsoni Genome sequencing and assembly.</title>
        <authorList>
            <person name="Park H."/>
        </authorList>
    </citation>
    <scope>NUCLEOTIDE SEQUENCE [LARGE SCALE GENOMIC DNA]</scope>
    <source>
        <strain evidence="2">DM0001</strain>
        <tissue evidence="2">Muscle</tissue>
    </source>
</reference>
<evidence type="ECO:0000313" key="3">
    <source>
        <dbReference type="Proteomes" id="UP000518266"/>
    </source>
</evidence>
<dbReference type="Proteomes" id="UP000518266">
    <property type="component" value="Unassembled WGS sequence"/>
</dbReference>
<name>A0A7J5Z6N4_DISMA</name>